<dbReference type="SUPFAM" id="SSF53850">
    <property type="entry name" value="Periplasmic binding protein-like II"/>
    <property type="match status" value="1"/>
</dbReference>
<reference evidence="5" key="2">
    <citation type="submission" date="2021-09" db="EMBL/GenBank/DDBJ databases">
        <authorList>
            <person name="Gilroy R."/>
        </authorList>
    </citation>
    <scope>NUCLEOTIDE SEQUENCE</scope>
    <source>
        <strain evidence="5">ChiHjej13B12-9602</strain>
    </source>
</reference>
<evidence type="ECO:0000256" key="3">
    <source>
        <dbReference type="SAM" id="SignalP"/>
    </source>
</evidence>
<comment type="caution">
    <text evidence="5">The sequence shown here is derived from an EMBL/GenBank/DDBJ whole genome shotgun (WGS) entry which is preliminary data.</text>
</comment>
<feature type="chain" id="PRO_5039438611" evidence="3">
    <location>
        <begin position="28"/>
        <end position="305"/>
    </location>
</feature>
<dbReference type="EMBL" id="DYUZ01000007">
    <property type="protein sequence ID" value="HJG36537.1"/>
    <property type="molecule type" value="Genomic_DNA"/>
</dbReference>
<reference evidence="5" key="1">
    <citation type="journal article" date="2021" name="PeerJ">
        <title>Extensive microbial diversity within the chicken gut microbiome revealed by metagenomics and culture.</title>
        <authorList>
            <person name="Gilroy R."/>
            <person name="Ravi A."/>
            <person name="Getino M."/>
            <person name="Pursley I."/>
            <person name="Horton D.L."/>
            <person name="Alikhan N.F."/>
            <person name="Baker D."/>
            <person name="Gharbi K."/>
            <person name="Hall N."/>
            <person name="Watson M."/>
            <person name="Adriaenssens E.M."/>
            <person name="Foster-Nyarko E."/>
            <person name="Jarju S."/>
            <person name="Secka A."/>
            <person name="Antonio M."/>
            <person name="Oren A."/>
            <person name="Chaudhuri R.R."/>
            <person name="La Ragione R."/>
            <person name="Hildebrand F."/>
            <person name="Pallen M.J."/>
        </authorList>
    </citation>
    <scope>NUCLEOTIDE SEQUENCE</scope>
    <source>
        <strain evidence="5">ChiHjej13B12-9602</strain>
    </source>
</reference>
<dbReference type="SMART" id="SM00062">
    <property type="entry name" value="PBPb"/>
    <property type="match status" value="1"/>
</dbReference>
<dbReference type="Proteomes" id="UP000753256">
    <property type="component" value="Unassembled WGS sequence"/>
</dbReference>
<gene>
    <name evidence="5" type="ORF">K8V70_01550</name>
</gene>
<dbReference type="InterPro" id="IPR001638">
    <property type="entry name" value="Solute-binding_3/MltF_N"/>
</dbReference>
<evidence type="ECO:0000256" key="2">
    <source>
        <dbReference type="SAM" id="MobiDB-lite"/>
    </source>
</evidence>
<feature type="signal peptide" evidence="3">
    <location>
        <begin position="1"/>
        <end position="27"/>
    </location>
</feature>
<dbReference type="Gene3D" id="3.40.190.10">
    <property type="entry name" value="Periplasmic binding protein-like II"/>
    <property type="match status" value="2"/>
</dbReference>
<evidence type="ECO:0000256" key="1">
    <source>
        <dbReference type="ARBA" id="ARBA00022729"/>
    </source>
</evidence>
<evidence type="ECO:0000313" key="6">
    <source>
        <dbReference type="Proteomes" id="UP000753256"/>
    </source>
</evidence>
<organism evidence="5 6">
    <name type="scientific">Enorma phocaeensis</name>
    <dbReference type="NCBI Taxonomy" id="1871019"/>
    <lineage>
        <taxon>Bacteria</taxon>
        <taxon>Bacillati</taxon>
        <taxon>Actinomycetota</taxon>
        <taxon>Coriobacteriia</taxon>
        <taxon>Coriobacteriales</taxon>
        <taxon>Coriobacteriaceae</taxon>
        <taxon>Enorma</taxon>
    </lineage>
</organism>
<evidence type="ECO:0000259" key="4">
    <source>
        <dbReference type="SMART" id="SM00062"/>
    </source>
</evidence>
<accession>A0A921IRP9</accession>
<name>A0A921IRP9_9ACTN</name>
<evidence type="ECO:0000313" key="5">
    <source>
        <dbReference type="EMBL" id="HJG36537.1"/>
    </source>
</evidence>
<dbReference type="Pfam" id="PF00497">
    <property type="entry name" value="SBP_bac_3"/>
    <property type="match status" value="1"/>
</dbReference>
<proteinExistence type="predicted"/>
<dbReference type="RefSeq" id="WP_273188752.1">
    <property type="nucleotide sequence ID" value="NZ_DYUZ01000007.1"/>
</dbReference>
<feature type="region of interest" description="Disordered" evidence="2">
    <location>
        <begin position="286"/>
        <end position="305"/>
    </location>
</feature>
<sequence>MIASLKGRAATALAGVLAVVCALGLGACSFTTPGLDEAEDTAVEQVVDDGMLVQAGTLTVALDTADAPQAMTISDGTLDGYAIDVARALADRLGLDVAFVGSTSAEEALSSGSADIYLGATTDDESGAVVVHGEYLQNATALFAHGDADTTITADDLAAGTVGAQDGSSSQEALAQVGIVASNTYLNVNECFEALAAGEVDYVVCDVTAGAYLSRSYDDVFFAGILSTPVSYGIGYAADATDLADEVATAFDEMSTDGTLDAIHALWYGTVPLSVSDSLVSGVTAAEAPAEGDGEQVEGDMNSID</sequence>
<keyword evidence="1 3" id="KW-0732">Signal</keyword>
<dbReference type="PANTHER" id="PTHR35936">
    <property type="entry name" value="MEMBRANE-BOUND LYTIC MUREIN TRANSGLYCOSYLASE F"/>
    <property type="match status" value="1"/>
</dbReference>
<dbReference type="AlphaFoldDB" id="A0A921IRP9"/>
<protein>
    <submittedName>
        <fullName evidence="5">Transporter substrate-binding domain-containing protein</fullName>
    </submittedName>
</protein>
<feature type="domain" description="Solute-binding protein family 3/N-terminal" evidence="4">
    <location>
        <begin position="57"/>
        <end position="271"/>
    </location>
</feature>
<dbReference type="CDD" id="cd13530">
    <property type="entry name" value="PBP2_peptides_like"/>
    <property type="match status" value="1"/>
</dbReference>
<dbReference type="PROSITE" id="PS51257">
    <property type="entry name" value="PROKAR_LIPOPROTEIN"/>
    <property type="match status" value="1"/>
</dbReference>